<organism evidence="1">
    <name type="scientific">Rhodanobacter sp. FW102-FHT14D07</name>
    <dbReference type="NCBI Taxonomy" id="3351462"/>
    <lineage>
        <taxon>Bacteria</taxon>
        <taxon>Pseudomonadati</taxon>
        <taxon>Pseudomonadota</taxon>
        <taxon>Gammaproteobacteria</taxon>
        <taxon>Lysobacterales</taxon>
        <taxon>Rhodanobacteraceae</taxon>
        <taxon>Rhodanobacter</taxon>
    </lineage>
</organism>
<dbReference type="RefSeq" id="WP_395119988.1">
    <property type="nucleotide sequence ID" value="NZ_CP170721.1"/>
</dbReference>
<proteinExistence type="predicted"/>
<dbReference type="AlphaFoldDB" id="A0AB74UPV0"/>
<reference evidence="1" key="1">
    <citation type="submission" date="2024-10" db="EMBL/GenBank/DDBJ databases">
        <authorList>
            <person name="Lesea H.P."/>
            <person name="Kuehl J.V."/>
            <person name="Chandonia J.-M."/>
        </authorList>
    </citation>
    <scope>NUCLEOTIDE SEQUENCE</scope>
    <source>
        <strain evidence="1">FW102-FHT14D07</strain>
    </source>
</reference>
<accession>A0AB74UPV0</accession>
<dbReference type="EMBL" id="CP170721">
    <property type="protein sequence ID" value="XIA18826.1"/>
    <property type="molecule type" value="Genomic_DNA"/>
</dbReference>
<gene>
    <name evidence="1" type="ORF">ACFYG5_01425</name>
</gene>
<evidence type="ECO:0000313" key="1">
    <source>
        <dbReference type="EMBL" id="XIA18826.1"/>
    </source>
</evidence>
<sequence>MQNLPGGDALGTFNGDAQALGTGRDQARFIAQRGRLPAGPAFQLAP</sequence>
<name>A0AB74UPV0_9GAMM</name>
<protein>
    <submittedName>
        <fullName evidence="1">Uncharacterized protein</fullName>
    </submittedName>
</protein>